<dbReference type="OrthoDB" id="6400838at2"/>
<evidence type="ECO:0000313" key="2">
    <source>
        <dbReference type="EMBL" id="TMM57907.1"/>
    </source>
</evidence>
<dbReference type="AlphaFoldDB" id="A0A5S3PXB5"/>
<accession>A0A5S3PXB5</accession>
<keyword evidence="1" id="KW-1133">Transmembrane helix</keyword>
<keyword evidence="1" id="KW-0472">Membrane</keyword>
<evidence type="ECO:0000313" key="3">
    <source>
        <dbReference type="Proteomes" id="UP000310314"/>
    </source>
</evidence>
<feature type="transmembrane region" description="Helical" evidence="1">
    <location>
        <begin position="94"/>
        <end position="118"/>
    </location>
</feature>
<reference evidence="2 3" key="1">
    <citation type="submission" date="2019-05" db="EMBL/GenBank/DDBJ databases">
        <authorList>
            <person name="Zhang J.-Y."/>
            <person name="Feg X."/>
            <person name="Du Z.-J."/>
        </authorList>
    </citation>
    <scope>NUCLEOTIDE SEQUENCE [LARGE SCALE GENOMIC DNA]</scope>
    <source>
        <strain evidence="2 3">RZ26</strain>
    </source>
</reference>
<protein>
    <submittedName>
        <fullName evidence="2">Uncharacterized protein</fullName>
    </submittedName>
</protein>
<dbReference type="RefSeq" id="WP_138655839.1">
    <property type="nucleotide sequence ID" value="NZ_VATY01000001.1"/>
</dbReference>
<gene>
    <name evidence="2" type="ORF">FEE95_00290</name>
</gene>
<keyword evidence="3" id="KW-1185">Reference proteome</keyword>
<organism evidence="2 3">
    <name type="scientific">Maribacter algarum</name>
    <name type="common">ex Zhang et al. 2020</name>
    <dbReference type="NCBI Taxonomy" id="2578118"/>
    <lineage>
        <taxon>Bacteria</taxon>
        <taxon>Pseudomonadati</taxon>
        <taxon>Bacteroidota</taxon>
        <taxon>Flavobacteriia</taxon>
        <taxon>Flavobacteriales</taxon>
        <taxon>Flavobacteriaceae</taxon>
        <taxon>Maribacter</taxon>
    </lineage>
</organism>
<keyword evidence="1" id="KW-0812">Transmembrane</keyword>
<name>A0A5S3PXB5_9FLAO</name>
<comment type="caution">
    <text evidence="2">The sequence shown here is derived from an EMBL/GenBank/DDBJ whole genome shotgun (WGS) entry which is preliminary data.</text>
</comment>
<proteinExistence type="predicted"/>
<dbReference type="Proteomes" id="UP000310314">
    <property type="component" value="Unassembled WGS sequence"/>
</dbReference>
<evidence type="ECO:0000256" key="1">
    <source>
        <dbReference type="SAM" id="Phobius"/>
    </source>
</evidence>
<dbReference type="EMBL" id="VATY01000001">
    <property type="protein sequence ID" value="TMM57907.1"/>
    <property type="molecule type" value="Genomic_DNA"/>
</dbReference>
<sequence>MKLIPSRKIELYTSLPIEEVEKIIVENVQEAKGMDFRLSKPKNQKLFEGNYARNQFEIQRVINYRNSFLPQIKGNILPATSGSKIIAELKMHDFVLVFMLIWLGGAALASIGTIYSILTNGIQSFFSAIPLVMLTFGAAMVYFAFKYEADKAVDELKRIFKARLRDNLR</sequence>
<feature type="transmembrane region" description="Helical" evidence="1">
    <location>
        <begin position="124"/>
        <end position="145"/>
    </location>
</feature>